<dbReference type="AlphaFoldDB" id="A0A2C9W3F6"/>
<proteinExistence type="predicted"/>
<evidence type="ECO:0000256" key="9">
    <source>
        <dbReference type="ARBA" id="ARBA00022692"/>
    </source>
</evidence>
<dbReference type="InterPro" id="IPR047117">
    <property type="entry name" value="PERK1-13-like"/>
</dbReference>
<feature type="compositionally biased region" description="Polar residues" evidence="21">
    <location>
        <begin position="18"/>
        <end position="44"/>
    </location>
</feature>
<evidence type="ECO:0000256" key="21">
    <source>
        <dbReference type="SAM" id="MobiDB-lite"/>
    </source>
</evidence>
<dbReference type="EC" id="2.7.11.1" evidence="3"/>
<feature type="region of interest" description="Disordered" evidence="21">
    <location>
        <begin position="1"/>
        <end position="58"/>
    </location>
</feature>
<keyword evidence="24" id="KW-1185">Reference proteome</keyword>
<evidence type="ECO:0000256" key="14">
    <source>
        <dbReference type="ARBA" id="ARBA00022840"/>
    </source>
</evidence>
<dbReference type="InterPro" id="IPR011009">
    <property type="entry name" value="Kinase-like_dom_sf"/>
</dbReference>
<dbReference type="SMART" id="SM00220">
    <property type="entry name" value="S_TKc"/>
    <property type="match status" value="1"/>
</dbReference>
<keyword evidence="15" id="KW-1133">Transmembrane helix</keyword>
<dbReference type="SUPFAM" id="SSF56112">
    <property type="entry name" value="Protein kinase-like (PK-like)"/>
    <property type="match status" value="1"/>
</dbReference>
<evidence type="ECO:0000256" key="4">
    <source>
        <dbReference type="ARBA" id="ARBA00022475"/>
    </source>
</evidence>
<evidence type="ECO:0000256" key="3">
    <source>
        <dbReference type="ARBA" id="ARBA00012513"/>
    </source>
</evidence>
<evidence type="ECO:0000256" key="12">
    <source>
        <dbReference type="ARBA" id="ARBA00022741"/>
    </source>
</evidence>
<evidence type="ECO:0000259" key="22">
    <source>
        <dbReference type="PROSITE" id="PS50011"/>
    </source>
</evidence>
<sequence>MALCGLFNRRKANRHPTTDQQQLTQQASTESGQPQLAPQATQEQSEPEHPKAPPSGLEKLESVPKFYTYEQLAKATADFTNNNLIGVGGCGQVYRGELPDGEVVAIKKLKYVAGQAEMEGAQLQFETEIETISRVRHRNLVKVIGYCSDKADKLFVCEFVPNKSLKYHLQRKGNQINNWSNRMKIALGSAKGLTYLHEGCTPTIIHRDIKSENILLDHNFEPKIADFGLAKEILDYQTHVSTKLKGTFGYLAPEYVKDKRLTDKSDVFSFGVVLLELITGKQAVEKEGKVPINLAIWALPLLKQALDTDDYKALVDPNLQEYDINKMTRMIYCAVACVYKPEKSRPKMSEIVEVLQERIGVERIWVSQEDSKFLYEGAPYSNAASLPNTMSSSA</sequence>
<dbReference type="PANTHER" id="PTHR47982">
    <property type="entry name" value="PROLINE-RICH RECEPTOR-LIKE PROTEIN KINASE PERK4"/>
    <property type="match status" value="1"/>
</dbReference>
<dbReference type="InterPro" id="IPR008271">
    <property type="entry name" value="Ser/Thr_kinase_AS"/>
</dbReference>
<keyword evidence="13" id="KW-0418">Kinase</keyword>
<dbReference type="FunFam" id="1.10.510.10:FF:000173">
    <property type="entry name" value="proline-rich receptor-like protein kinase PERK8"/>
    <property type="match status" value="1"/>
</dbReference>
<dbReference type="EMBL" id="CM004390">
    <property type="protein sequence ID" value="OAY52997.1"/>
    <property type="molecule type" value="Genomic_DNA"/>
</dbReference>
<dbReference type="PROSITE" id="PS00108">
    <property type="entry name" value="PROTEIN_KINASE_ST"/>
    <property type="match status" value="1"/>
</dbReference>
<comment type="caution">
    <text evidence="23">The sequence shown here is derived from an EMBL/GenBank/DDBJ whole genome shotgun (WGS) entry which is preliminary data.</text>
</comment>
<dbReference type="FunFam" id="3.30.200.20:FF:000309">
    <property type="entry name" value="Leucine-rich repeat receptor protein kinase MSP1"/>
    <property type="match status" value="1"/>
</dbReference>
<evidence type="ECO:0000256" key="8">
    <source>
        <dbReference type="ARBA" id="ARBA00022679"/>
    </source>
</evidence>
<dbReference type="GO" id="GO:0005524">
    <property type="term" value="F:ATP binding"/>
    <property type="evidence" value="ECO:0007669"/>
    <property type="project" value="UniProtKB-KW"/>
</dbReference>
<dbReference type="Pfam" id="PF00069">
    <property type="entry name" value="Pkinase"/>
    <property type="match status" value="1"/>
</dbReference>
<dbReference type="Gramene" id="Manes.04G128300.1.v8.1">
    <property type="protein sequence ID" value="Manes.04G128300.1.v8.1.CDS"/>
    <property type="gene ID" value="Manes.04G128300.v8.1"/>
</dbReference>
<organism evidence="23 24">
    <name type="scientific">Manihot esculenta</name>
    <name type="common">Cassava</name>
    <name type="synonym">Jatropha manihot</name>
    <dbReference type="NCBI Taxonomy" id="3983"/>
    <lineage>
        <taxon>Eukaryota</taxon>
        <taxon>Viridiplantae</taxon>
        <taxon>Streptophyta</taxon>
        <taxon>Embryophyta</taxon>
        <taxon>Tracheophyta</taxon>
        <taxon>Spermatophyta</taxon>
        <taxon>Magnoliopsida</taxon>
        <taxon>eudicotyledons</taxon>
        <taxon>Gunneridae</taxon>
        <taxon>Pentapetalae</taxon>
        <taxon>rosids</taxon>
        <taxon>fabids</taxon>
        <taxon>Malpighiales</taxon>
        <taxon>Euphorbiaceae</taxon>
        <taxon>Crotonoideae</taxon>
        <taxon>Manihoteae</taxon>
        <taxon>Manihot</taxon>
    </lineage>
</organism>
<dbReference type="OMA" id="HEYCKPR"/>
<gene>
    <name evidence="23" type="ORF">MANES_04G128300v8</name>
</gene>
<dbReference type="CDD" id="cd14066">
    <property type="entry name" value="STKc_IRAK"/>
    <property type="match status" value="1"/>
</dbReference>
<evidence type="ECO:0000313" key="23">
    <source>
        <dbReference type="EMBL" id="OAY52997.1"/>
    </source>
</evidence>
<evidence type="ECO:0000256" key="7">
    <source>
        <dbReference type="ARBA" id="ARBA00022614"/>
    </source>
</evidence>
<evidence type="ECO:0000256" key="18">
    <source>
        <dbReference type="ARBA" id="ARBA00023180"/>
    </source>
</evidence>
<accession>A0A2C9W3F6</accession>
<keyword evidence="4" id="KW-1003">Cell membrane</keyword>
<evidence type="ECO:0000256" key="20">
    <source>
        <dbReference type="ARBA" id="ARBA00048679"/>
    </source>
</evidence>
<dbReference type="STRING" id="3983.A0A2C9W3F6"/>
<keyword evidence="6" id="KW-0597">Phosphoprotein</keyword>
<evidence type="ECO:0000256" key="2">
    <source>
        <dbReference type="ARBA" id="ARBA00004479"/>
    </source>
</evidence>
<keyword evidence="10" id="KW-0732">Signal</keyword>
<evidence type="ECO:0000256" key="10">
    <source>
        <dbReference type="ARBA" id="ARBA00022729"/>
    </source>
</evidence>
<evidence type="ECO:0000256" key="11">
    <source>
        <dbReference type="ARBA" id="ARBA00022737"/>
    </source>
</evidence>
<evidence type="ECO:0000256" key="16">
    <source>
        <dbReference type="ARBA" id="ARBA00023136"/>
    </source>
</evidence>
<dbReference type="Gene3D" id="3.30.200.20">
    <property type="entry name" value="Phosphorylase Kinase, domain 1"/>
    <property type="match status" value="1"/>
</dbReference>
<evidence type="ECO:0000256" key="19">
    <source>
        <dbReference type="ARBA" id="ARBA00047899"/>
    </source>
</evidence>
<evidence type="ECO:0000256" key="13">
    <source>
        <dbReference type="ARBA" id="ARBA00022777"/>
    </source>
</evidence>
<comment type="catalytic activity">
    <reaction evidence="20">
        <text>L-seryl-[protein] + ATP = O-phospho-L-seryl-[protein] + ADP + H(+)</text>
        <dbReference type="Rhea" id="RHEA:17989"/>
        <dbReference type="Rhea" id="RHEA-COMP:9863"/>
        <dbReference type="Rhea" id="RHEA-COMP:11604"/>
        <dbReference type="ChEBI" id="CHEBI:15378"/>
        <dbReference type="ChEBI" id="CHEBI:29999"/>
        <dbReference type="ChEBI" id="CHEBI:30616"/>
        <dbReference type="ChEBI" id="CHEBI:83421"/>
        <dbReference type="ChEBI" id="CHEBI:456216"/>
        <dbReference type="EC" id="2.7.11.1"/>
    </reaction>
</comment>
<reference evidence="24" key="1">
    <citation type="journal article" date="2016" name="Nat. Biotechnol.">
        <title>Sequencing wild and cultivated cassava and related species reveals extensive interspecific hybridization and genetic diversity.</title>
        <authorList>
            <person name="Bredeson J.V."/>
            <person name="Lyons J.B."/>
            <person name="Prochnik S.E."/>
            <person name="Wu G.A."/>
            <person name="Ha C.M."/>
            <person name="Edsinger-Gonzales E."/>
            <person name="Grimwood J."/>
            <person name="Schmutz J."/>
            <person name="Rabbi I.Y."/>
            <person name="Egesi C."/>
            <person name="Nauluvula P."/>
            <person name="Lebot V."/>
            <person name="Ndunguru J."/>
            <person name="Mkamilo G."/>
            <person name="Bart R.S."/>
            <person name="Setter T.L."/>
            <person name="Gleadow R.M."/>
            <person name="Kulakow P."/>
            <person name="Ferguson M.E."/>
            <person name="Rounsley S."/>
            <person name="Rokhsar D.S."/>
        </authorList>
    </citation>
    <scope>NUCLEOTIDE SEQUENCE [LARGE SCALE GENOMIC DNA]</scope>
    <source>
        <strain evidence="24">cv. AM560-2</strain>
    </source>
</reference>
<feature type="domain" description="Protein kinase" evidence="22">
    <location>
        <begin position="79"/>
        <end position="359"/>
    </location>
</feature>
<comment type="subcellular location">
    <subcellularLocation>
        <location evidence="1">Cell membrane</location>
        <topology evidence="1">Single-pass membrane protein</topology>
    </subcellularLocation>
    <subcellularLocation>
        <location evidence="2">Membrane</location>
        <topology evidence="2">Single-pass type I membrane protein</topology>
    </subcellularLocation>
</comment>
<dbReference type="PROSITE" id="PS50011">
    <property type="entry name" value="PROTEIN_KINASE_DOM"/>
    <property type="match status" value="1"/>
</dbReference>
<evidence type="ECO:0000256" key="17">
    <source>
        <dbReference type="ARBA" id="ARBA00023170"/>
    </source>
</evidence>
<dbReference type="Gene3D" id="1.10.510.10">
    <property type="entry name" value="Transferase(Phosphotransferase) domain 1"/>
    <property type="match status" value="1"/>
</dbReference>
<protein>
    <recommendedName>
        <fullName evidence="3">non-specific serine/threonine protein kinase</fullName>
        <ecNumber evidence="3">2.7.11.1</ecNumber>
    </recommendedName>
</protein>
<keyword evidence="16" id="KW-0472">Membrane</keyword>
<keyword evidence="7" id="KW-0433">Leucine-rich repeat</keyword>
<keyword evidence="11" id="KW-0677">Repeat</keyword>
<name>A0A2C9W3F6_MANES</name>
<keyword evidence="12" id="KW-0547">Nucleotide-binding</keyword>
<dbReference type="GO" id="GO:0005886">
    <property type="term" value="C:plasma membrane"/>
    <property type="evidence" value="ECO:0000318"/>
    <property type="project" value="GO_Central"/>
</dbReference>
<keyword evidence="9" id="KW-0812">Transmembrane</keyword>
<keyword evidence="5" id="KW-0723">Serine/threonine-protein kinase</keyword>
<evidence type="ECO:0000256" key="15">
    <source>
        <dbReference type="ARBA" id="ARBA00022989"/>
    </source>
</evidence>
<keyword evidence="18" id="KW-0325">Glycoprotein</keyword>
<evidence type="ECO:0000256" key="1">
    <source>
        <dbReference type="ARBA" id="ARBA00004162"/>
    </source>
</evidence>
<keyword evidence="17" id="KW-0675">Receptor</keyword>
<keyword evidence="8" id="KW-0808">Transferase</keyword>
<evidence type="ECO:0000256" key="6">
    <source>
        <dbReference type="ARBA" id="ARBA00022553"/>
    </source>
</evidence>
<evidence type="ECO:0000313" key="24">
    <source>
        <dbReference type="Proteomes" id="UP000091857"/>
    </source>
</evidence>
<keyword evidence="14" id="KW-0067">ATP-binding</keyword>
<dbReference type="InterPro" id="IPR000719">
    <property type="entry name" value="Prot_kinase_dom"/>
</dbReference>
<dbReference type="GO" id="GO:0004674">
    <property type="term" value="F:protein serine/threonine kinase activity"/>
    <property type="evidence" value="ECO:0007669"/>
    <property type="project" value="UniProtKB-KW"/>
</dbReference>
<comment type="catalytic activity">
    <reaction evidence="19">
        <text>L-threonyl-[protein] + ATP = O-phospho-L-threonyl-[protein] + ADP + H(+)</text>
        <dbReference type="Rhea" id="RHEA:46608"/>
        <dbReference type="Rhea" id="RHEA-COMP:11060"/>
        <dbReference type="Rhea" id="RHEA-COMP:11605"/>
        <dbReference type="ChEBI" id="CHEBI:15378"/>
        <dbReference type="ChEBI" id="CHEBI:30013"/>
        <dbReference type="ChEBI" id="CHEBI:30616"/>
        <dbReference type="ChEBI" id="CHEBI:61977"/>
        <dbReference type="ChEBI" id="CHEBI:456216"/>
        <dbReference type="EC" id="2.7.11.1"/>
    </reaction>
</comment>
<evidence type="ECO:0000256" key="5">
    <source>
        <dbReference type="ARBA" id="ARBA00022527"/>
    </source>
</evidence>
<dbReference type="PANTHER" id="PTHR47982:SF40">
    <property type="entry name" value="NON-SPECIFIC SERINE_THREONINE PROTEIN KINASE"/>
    <property type="match status" value="1"/>
</dbReference>
<dbReference type="Proteomes" id="UP000091857">
    <property type="component" value="Chromosome 4"/>
</dbReference>